<gene>
    <name evidence="3" type="ORF">METZ01_LOCUS368939</name>
</gene>
<evidence type="ECO:0000259" key="2">
    <source>
        <dbReference type="Pfam" id="PF02719"/>
    </source>
</evidence>
<comment type="similarity">
    <text evidence="1">Belongs to the polysaccharide synthase family.</text>
</comment>
<dbReference type="InterPro" id="IPR003869">
    <property type="entry name" value="Polysac_CapD-like"/>
</dbReference>
<dbReference type="Pfam" id="PF02719">
    <property type="entry name" value="Polysacc_synt_2"/>
    <property type="match status" value="1"/>
</dbReference>
<name>A0A382T2U9_9ZZZZ</name>
<dbReference type="Gene3D" id="3.40.50.720">
    <property type="entry name" value="NAD(P)-binding Rossmann-like Domain"/>
    <property type="match status" value="2"/>
</dbReference>
<feature type="non-terminal residue" evidence="3">
    <location>
        <position position="1"/>
    </location>
</feature>
<accession>A0A382T2U9</accession>
<proteinExistence type="inferred from homology"/>
<dbReference type="PANTHER" id="PTHR43318">
    <property type="entry name" value="UDP-N-ACETYLGLUCOSAMINE 4,6-DEHYDRATASE"/>
    <property type="match status" value="1"/>
</dbReference>
<feature type="domain" description="Polysaccharide biosynthesis protein CapD-like" evidence="2">
    <location>
        <begin position="1"/>
        <end position="213"/>
    </location>
</feature>
<dbReference type="InterPro" id="IPR036291">
    <property type="entry name" value="NAD(P)-bd_dom_sf"/>
</dbReference>
<dbReference type="EMBL" id="UINC01133256">
    <property type="protein sequence ID" value="SVD16085.1"/>
    <property type="molecule type" value="Genomic_DNA"/>
</dbReference>
<dbReference type="InterPro" id="IPR051203">
    <property type="entry name" value="Polysaccharide_Synthase-Rel"/>
</dbReference>
<dbReference type="SUPFAM" id="SSF51735">
    <property type="entry name" value="NAD(P)-binding Rossmann-fold domains"/>
    <property type="match status" value="1"/>
</dbReference>
<reference evidence="3" key="1">
    <citation type="submission" date="2018-05" db="EMBL/GenBank/DDBJ databases">
        <authorList>
            <person name="Lanie J.A."/>
            <person name="Ng W.-L."/>
            <person name="Kazmierczak K.M."/>
            <person name="Andrzejewski T.M."/>
            <person name="Davidsen T.M."/>
            <person name="Wayne K.J."/>
            <person name="Tettelin H."/>
            <person name="Glass J.I."/>
            <person name="Rusch D."/>
            <person name="Podicherti R."/>
            <person name="Tsui H.-C.T."/>
            <person name="Winkler M.E."/>
        </authorList>
    </citation>
    <scope>NUCLEOTIDE SEQUENCE</scope>
</reference>
<evidence type="ECO:0000313" key="3">
    <source>
        <dbReference type="EMBL" id="SVD16085.1"/>
    </source>
</evidence>
<protein>
    <recommendedName>
        <fullName evidence="2">Polysaccharide biosynthesis protein CapD-like domain-containing protein</fullName>
    </recommendedName>
</protein>
<organism evidence="3">
    <name type="scientific">marine metagenome</name>
    <dbReference type="NCBI Taxonomy" id="408172"/>
    <lineage>
        <taxon>unclassified sequences</taxon>
        <taxon>metagenomes</taxon>
        <taxon>ecological metagenomes</taxon>
    </lineage>
</organism>
<evidence type="ECO:0000256" key="1">
    <source>
        <dbReference type="ARBA" id="ARBA00007430"/>
    </source>
</evidence>
<dbReference type="AlphaFoldDB" id="A0A382T2U9"/>
<sequence>EYSIEAMFENNFIHASNFIEEIIKIEPENFFCVSTDKATNPVSIMGATKKIMEDIIFSYKNYFNITTARFANVAFSNGSLLESYIFRFNKNQPIVCPKDIHRYFVSGEEAGLLCLLACFLGNSSEIFIPKLSTKQLTIFPKTIEYFFNELGLNISYCETDIEAKEKIVNQNINLNKEYPVYLFNTDTSGEKLYEEFYTDDDIVNWERFESIGIISHIEAKKFDRKNILKSAEKMFSSEISKKDIIKFLNRFVVDFEYIDKNKYLDDKM</sequence>